<protein>
    <submittedName>
        <fullName evidence="1">Uncharacterized protein</fullName>
    </submittedName>
</protein>
<organism evidence="1 2">
    <name type="scientific">Mycobacterium deserti</name>
    <dbReference type="NCBI Taxonomy" id="2978347"/>
    <lineage>
        <taxon>Bacteria</taxon>
        <taxon>Bacillati</taxon>
        <taxon>Actinomycetota</taxon>
        <taxon>Actinomycetes</taxon>
        <taxon>Mycobacteriales</taxon>
        <taxon>Mycobacteriaceae</taxon>
        <taxon>Mycobacterium</taxon>
    </lineage>
</organism>
<proteinExistence type="predicted"/>
<dbReference type="EMBL" id="JAODWD010000002">
    <property type="protein sequence ID" value="MCT7658005.1"/>
    <property type="molecule type" value="Genomic_DNA"/>
</dbReference>
<dbReference type="Proteomes" id="UP001206639">
    <property type="component" value="Unassembled WGS sequence"/>
</dbReference>
<comment type="caution">
    <text evidence="1">The sequence shown here is derived from an EMBL/GenBank/DDBJ whole genome shotgun (WGS) entry which is preliminary data.</text>
</comment>
<gene>
    <name evidence="1" type="ORF">N4S67_06175</name>
</gene>
<sequence length="67" mass="7237">MFDAAGDRRQQAIEATRGALTGAFTHGYLDELRVATATTNSNGCAHTARTLSKETLLLFLDAKPITR</sequence>
<reference evidence="2" key="1">
    <citation type="submission" date="2023-07" db="EMBL/GenBank/DDBJ databases">
        <authorList>
            <person name="Deng Y."/>
            <person name="Zhang Y.-Q."/>
        </authorList>
    </citation>
    <scope>NUCLEOTIDE SEQUENCE [LARGE SCALE GENOMIC DNA]</scope>
    <source>
        <strain evidence="2">CPCC 205710</strain>
    </source>
</reference>
<dbReference type="RefSeq" id="WP_260992096.1">
    <property type="nucleotide sequence ID" value="NZ_JAODWD010000002.1"/>
</dbReference>
<keyword evidence="2" id="KW-1185">Reference proteome</keyword>
<name>A0ABT2MA12_9MYCO</name>
<accession>A0ABT2MA12</accession>
<evidence type="ECO:0000313" key="2">
    <source>
        <dbReference type="Proteomes" id="UP001206639"/>
    </source>
</evidence>
<evidence type="ECO:0000313" key="1">
    <source>
        <dbReference type="EMBL" id="MCT7658005.1"/>
    </source>
</evidence>